<feature type="region of interest" description="Disordered" evidence="1">
    <location>
        <begin position="1123"/>
        <end position="1154"/>
    </location>
</feature>
<feature type="region of interest" description="Disordered" evidence="1">
    <location>
        <begin position="130"/>
        <end position="170"/>
    </location>
</feature>
<evidence type="ECO:0000313" key="2">
    <source>
        <dbReference type="EMBL" id="KAF8691730.1"/>
    </source>
</evidence>
<dbReference type="EMBL" id="JACEFO010001963">
    <property type="protein sequence ID" value="KAF8691730.1"/>
    <property type="molecule type" value="Genomic_DNA"/>
</dbReference>
<dbReference type="InterPro" id="IPR012871">
    <property type="entry name" value="DUF1668_ORYSA"/>
</dbReference>
<dbReference type="Pfam" id="PF07893">
    <property type="entry name" value="DUF1668"/>
    <property type="match status" value="2"/>
</dbReference>
<sequence length="1224" mass="134841">MPKRKHAAERRRQKQLYLIFDDWSRGYTIREASLPSGRSFDAEQRLPPYILRLMGARRLPGFFAHAFGSSIILACPPPEDSPPLGTTPIWDVRKRSISFGPPLGLPLRPIFFPVGRGKLFALHSGALELLPRSPRHPPPPPANVVEDEDDDEEEDYDDGDDDEDGWSQLPKPPFSSTIVASYAVHPDGPSILVSTENILGTVATFTFHTNKLVWKKHGDWALPFTGRAHFDRHLQIFVGLSKDPETLGHLCSCDKASLNTCSNTIDDQPPAPAWKLCPDKLFSTNPGEKHVSATLVYLGSGSKFCLVECLSLEEEDDDQVFEDEEGGRRHRRHVYRLTKFSLKYDSKGDLKTMSRCMARIERGLATLRAQGKAQSCALPPPHKYGVVTYVFSVPQPLRSPPPPTHASSSAAERRQKQLYLIFDDWSLGYTIREVSLPSGPSNHPAAISGEVVEQRLPPPLLRMAAHPEDRLSVGTPETLLPILDVRKRSLIFGPSLGFPLSPIFVPVGGSRLFALHSDCLQLLRRAPRQPPPDNHIPVEWEWSVLPDPPFLTIEVTSHAVHPDGPSIVISTETHIHLSHQEISVDKTWQAHFDGDLGIFVGLSKDRKTRGHLCSCDRASLVVLNTGNDSTDEELPAAPAWKLCPKKLFSNNPHERHVSATLLYLGSKSKFCLVESSAVGPSAIEPLPCGSKLYGARRPNCRETASFFEDAMADDQVIDEGANKREKGGNKRGRSRHGCYMHRLTKFSLGYDSKGDLTTKNRWKQIYLIFDDWSRGYTFREVDPTAVSGKTLGQLCFCDKASLMMNPSNSDHELRAPALKVCPNLIYLGSKSEYCIVECIFFEDVTVHDDQVIDEGATSRRKVFVDEDEDGGRRKGMGMPILLTESTGSHDRMLCTGAQAPQPTRSTSGAWQRGVLTGCPRRARACPRSPPAAPCRLPSSPEPANGTAACPRSWSTRLARSRGKWGTVALTRAALPSCRRVAAVSRRTKPPPPLPTGPSCDFCDPVRRFSSHLSFLLAHARLPLACAPAAAATPCRAAPAPIQCCSSTISFPSPSYLKPQTFAEPPPSSLTRPAFSAAPPAKPRPPTLFRHRSRRRSSPEKFELPPPAAHGTYSFAVTRWCSSTPSPTLSDPDAAGHRSPELAEPPPPSPTTFPAIPVLLCTLRHSPRPETPSSRRHSGLADGVYELVPAAEEIAQESEVNVVHVDPSPEQEYRFEPEGKPRSIT</sequence>
<feature type="region of interest" description="Disordered" evidence="1">
    <location>
        <begin position="1059"/>
        <end position="1108"/>
    </location>
</feature>
<name>A0A835B9T3_9POAL</name>
<feature type="compositionally biased region" description="Basic and acidic residues" evidence="1">
    <location>
        <begin position="1210"/>
        <end position="1224"/>
    </location>
</feature>
<protein>
    <submittedName>
        <fullName evidence="2">Uncharacterized protein</fullName>
    </submittedName>
</protein>
<evidence type="ECO:0000256" key="1">
    <source>
        <dbReference type="SAM" id="MobiDB-lite"/>
    </source>
</evidence>
<reference evidence="2" key="1">
    <citation type="submission" date="2020-07" db="EMBL/GenBank/DDBJ databases">
        <title>Genome sequence and genetic diversity analysis of an under-domesticated orphan crop, white fonio (Digitaria exilis).</title>
        <authorList>
            <person name="Bennetzen J.L."/>
            <person name="Chen S."/>
            <person name="Ma X."/>
            <person name="Wang X."/>
            <person name="Yssel A.E.J."/>
            <person name="Chaluvadi S.R."/>
            <person name="Johnson M."/>
            <person name="Gangashetty P."/>
            <person name="Hamidou F."/>
            <person name="Sanogo M.D."/>
            <person name="Zwaenepoel A."/>
            <person name="Wallace J."/>
            <person name="Van De Peer Y."/>
            <person name="Van Deynze A."/>
        </authorList>
    </citation>
    <scope>NUCLEOTIDE SEQUENCE</scope>
    <source>
        <tissue evidence="2">Leaves</tissue>
    </source>
</reference>
<dbReference type="Proteomes" id="UP000636709">
    <property type="component" value="Unassembled WGS sequence"/>
</dbReference>
<evidence type="ECO:0000313" key="3">
    <source>
        <dbReference type="Proteomes" id="UP000636709"/>
    </source>
</evidence>
<organism evidence="2 3">
    <name type="scientific">Digitaria exilis</name>
    <dbReference type="NCBI Taxonomy" id="1010633"/>
    <lineage>
        <taxon>Eukaryota</taxon>
        <taxon>Viridiplantae</taxon>
        <taxon>Streptophyta</taxon>
        <taxon>Embryophyta</taxon>
        <taxon>Tracheophyta</taxon>
        <taxon>Spermatophyta</taxon>
        <taxon>Magnoliopsida</taxon>
        <taxon>Liliopsida</taxon>
        <taxon>Poales</taxon>
        <taxon>Poaceae</taxon>
        <taxon>PACMAD clade</taxon>
        <taxon>Panicoideae</taxon>
        <taxon>Panicodae</taxon>
        <taxon>Paniceae</taxon>
        <taxon>Anthephorinae</taxon>
        <taxon>Digitaria</taxon>
    </lineage>
</organism>
<proteinExistence type="predicted"/>
<dbReference type="PANTHER" id="PTHR33085">
    <property type="entry name" value="OS12G0113100 PROTEIN-RELATED"/>
    <property type="match status" value="1"/>
</dbReference>
<comment type="caution">
    <text evidence="2">The sequence shown here is derived from an EMBL/GenBank/DDBJ whole genome shotgun (WGS) entry which is preliminary data.</text>
</comment>
<feature type="compositionally biased region" description="Acidic residues" evidence="1">
    <location>
        <begin position="145"/>
        <end position="165"/>
    </location>
</feature>
<accession>A0A835B9T3</accession>
<gene>
    <name evidence="2" type="ORF">HU200_040120</name>
</gene>
<dbReference type="AlphaFoldDB" id="A0A835B9T3"/>
<feature type="compositionally biased region" description="Low complexity" evidence="1">
    <location>
        <begin position="1123"/>
        <end position="1132"/>
    </location>
</feature>
<keyword evidence="3" id="KW-1185">Reference proteome</keyword>
<feature type="region of interest" description="Disordered" evidence="1">
    <location>
        <begin position="1195"/>
        <end position="1224"/>
    </location>
</feature>